<keyword evidence="3" id="KW-0460">Magnesium</keyword>
<dbReference type="PRINTS" id="PR00413">
    <property type="entry name" value="HADHALOGNASE"/>
</dbReference>
<dbReference type="NCBIfam" id="TIGR01549">
    <property type="entry name" value="HAD-SF-IA-v1"/>
    <property type="match status" value="1"/>
</dbReference>
<dbReference type="NCBIfam" id="TIGR01509">
    <property type="entry name" value="HAD-SF-IA-v3"/>
    <property type="match status" value="1"/>
</dbReference>
<evidence type="ECO:0000256" key="2">
    <source>
        <dbReference type="ARBA" id="ARBA00022801"/>
    </source>
</evidence>
<name>A0A178LH69_9PSED</name>
<comment type="caution">
    <text evidence="4">The sequence shown here is derived from an EMBL/GenBank/DDBJ whole genome shotgun (WGS) entry which is preliminary data.</text>
</comment>
<dbReference type="OrthoDB" id="367448at2"/>
<proteinExistence type="predicted"/>
<dbReference type="RefSeq" id="WP_064307777.1">
    <property type="nucleotide sequence ID" value="NZ_CP102428.1"/>
</dbReference>
<dbReference type="PANTHER" id="PTHR46470:SF4">
    <property type="entry name" value="5-AMINO-6-(5-PHOSPHO-D-RIBITYLAMINO)URACIL PHOSPHATASE YIGB"/>
    <property type="match status" value="1"/>
</dbReference>
<dbReference type="InterPro" id="IPR036412">
    <property type="entry name" value="HAD-like_sf"/>
</dbReference>
<dbReference type="InterPro" id="IPR023214">
    <property type="entry name" value="HAD_sf"/>
</dbReference>
<dbReference type="PANTHER" id="PTHR46470">
    <property type="entry name" value="N-ACYLNEURAMINATE-9-PHOSPHATASE"/>
    <property type="match status" value="1"/>
</dbReference>
<dbReference type="Gene3D" id="1.20.120.1600">
    <property type="match status" value="1"/>
</dbReference>
<dbReference type="EMBL" id="LWCR01000012">
    <property type="protein sequence ID" value="OAN29927.1"/>
    <property type="molecule type" value="Genomic_DNA"/>
</dbReference>
<accession>A0A178LH69</accession>
<evidence type="ECO:0000313" key="4">
    <source>
        <dbReference type="EMBL" id="OAN29927.1"/>
    </source>
</evidence>
<comment type="cofactor">
    <cofactor evidence="1">
        <name>Mg(2+)</name>
        <dbReference type="ChEBI" id="CHEBI:18420"/>
    </cofactor>
</comment>
<gene>
    <name evidence="4" type="ORF">A4V15_03020</name>
</gene>
<evidence type="ECO:0000256" key="3">
    <source>
        <dbReference type="ARBA" id="ARBA00022842"/>
    </source>
</evidence>
<dbReference type="Pfam" id="PF00702">
    <property type="entry name" value="Hydrolase"/>
    <property type="match status" value="1"/>
</dbReference>
<dbReference type="InterPro" id="IPR006439">
    <property type="entry name" value="HAD-SF_hydro_IA"/>
</dbReference>
<reference evidence="4 5" key="1">
    <citation type="submission" date="2016-04" db="EMBL/GenBank/DDBJ databases">
        <title>Draft Genome Sequences of Staphylococcus capitis Strain H36, S. capitis Strain H65, S. cohnii Strain H62, S. hominis Strain H69, Mycobacterium iranicum Strain H39, Plantibacter sp. Strain H53, Pseudomonas oryzihabitans Strain H72, and Microbacterium sp. Strain H83, isolated from residential settings.</title>
        <authorList>
            <person name="Lymperopoulou D."/>
            <person name="Adams R.I."/>
            <person name="Lindow S."/>
            <person name="Coil D.A."/>
            <person name="Jospin G."/>
            <person name="Eisen J.A."/>
        </authorList>
    </citation>
    <scope>NUCLEOTIDE SEQUENCE [LARGE SCALE GENOMIC DNA]</scope>
    <source>
        <strain evidence="4 5">H72</strain>
    </source>
</reference>
<dbReference type="GO" id="GO:0016787">
    <property type="term" value="F:hydrolase activity"/>
    <property type="evidence" value="ECO:0007669"/>
    <property type="project" value="UniProtKB-KW"/>
</dbReference>
<evidence type="ECO:0000313" key="5">
    <source>
        <dbReference type="Proteomes" id="UP000078356"/>
    </source>
</evidence>
<keyword evidence="2 4" id="KW-0378">Hydrolase</keyword>
<evidence type="ECO:0000256" key="1">
    <source>
        <dbReference type="ARBA" id="ARBA00001946"/>
    </source>
</evidence>
<dbReference type="Proteomes" id="UP000078356">
    <property type="component" value="Unassembled WGS sequence"/>
</dbReference>
<protein>
    <submittedName>
        <fullName evidence="4">HAD family hydrolase</fullName>
    </submittedName>
</protein>
<sequence>MTIRLVTFDLDDTLWEIAPVIHSAEALLRDWFADAAPRLGSVPVEHLWAIRDRLLQQDAGLKHRVSEMRRRVIHQALLDAGYGEPEAAQLAEAGFAVYLAARQQVTLFDDVHPTLEQLADRYTLGVLTNGNADVQTIGLADYFRFALNAEQLGVGKPDPTPFREALRLTGIPAEATVHVGDNPVDDVEGAQRAGIRAVWFNPLQHPWQGPGKPDAEVRSLSELPAVLEGWSGRPKNSNTK</sequence>
<dbReference type="SUPFAM" id="SSF56784">
    <property type="entry name" value="HAD-like"/>
    <property type="match status" value="1"/>
</dbReference>
<dbReference type="SFLD" id="SFLDG01129">
    <property type="entry name" value="C1.5:_HAD__Beta-PGM__Phosphata"/>
    <property type="match status" value="1"/>
</dbReference>
<organism evidence="4 5">
    <name type="scientific">Pseudomonas oryzihabitans</name>
    <dbReference type="NCBI Taxonomy" id="47885"/>
    <lineage>
        <taxon>Bacteria</taxon>
        <taxon>Pseudomonadati</taxon>
        <taxon>Pseudomonadota</taxon>
        <taxon>Gammaproteobacteria</taxon>
        <taxon>Pseudomonadales</taxon>
        <taxon>Pseudomonadaceae</taxon>
        <taxon>Pseudomonas</taxon>
    </lineage>
</organism>
<dbReference type="AlphaFoldDB" id="A0A178LH69"/>
<dbReference type="SFLD" id="SFLDS00003">
    <property type="entry name" value="Haloacid_Dehalogenase"/>
    <property type="match status" value="1"/>
</dbReference>
<dbReference type="InterPro" id="IPR051400">
    <property type="entry name" value="HAD-like_hydrolase"/>
</dbReference>
<dbReference type="GO" id="GO:0009231">
    <property type="term" value="P:riboflavin biosynthetic process"/>
    <property type="evidence" value="ECO:0007669"/>
    <property type="project" value="TreeGrafter"/>
</dbReference>
<dbReference type="Gene3D" id="3.40.50.1000">
    <property type="entry name" value="HAD superfamily/HAD-like"/>
    <property type="match status" value="1"/>
</dbReference>